<reference evidence="4" key="2">
    <citation type="journal article" date="2023" name="BMC Genomics">
        <title>Pest status, molecular evolution, and epigenetic factors derived from the genome assembly of Frankliniella fusca, a thysanopteran phytovirus vector.</title>
        <authorList>
            <person name="Catto M.A."/>
            <person name="Labadie P.E."/>
            <person name="Jacobson A.L."/>
            <person name="Kennedy G.G."/>
            <person name="Srinivasan R."/>
            <person name="Hunt B.G."/>
        </authorList>
    </citation>
    <scope>NUCLEOTIDE SEQUENCE</scope>
    <source>
        <strain evidence="4">PL_HMW_Pooled</strain>
    </source>
</reference>
<proteinExistence type="predicted"/>
<comment type="caution">
    <text evidence="4">The sequence shown here is derived from an EMBL/GenBank/DDBJ whole genome shotgun (WGS) entry which is preliminary data.</text>
</comment>
<feature type="region of interest" description="Disordered" evidence="1">
    <location>
        <begin position="1"/>
        <end position="36"/>
    </location>
</feature>
<feature type="domain" description="DUF6570" evidence="3">
    <location>
        <begin position="95"/>
        <end position="219"/>
    </location>
</feature>
<name>A0AAE1GRN1_9NEOP</name>
<dbReference type="InterPro" id="IPR046700">
    <property type="entry name" value="DUF6570"/>
</dbReference>
<feature type="compositionally biased region" description="Acidic residues" evidence="1">
    <location>
        <begin position="17"/>
        <end position="36"/>
    </location>
</feature>
<sequence>MGYQDGGPSEWGILTTSDDETEDEEEFTDSEPDSDSGEVDFMMIVTGANPSEAEKTTYFASKFENCMKSLNYYECNECKEKVLIRDQIKCVHGKRCINFQACNDMDPGDVPEELSDLSFKEEQLIARVHPVLSVFKLKGIQYGYSGNVINFSQDVAAFSKKLPHRLQDLPSILVLKYENEKYGSKYFNVRASKIVKALQWLKVNNKYYCDIEICEENINDLPVNENVYGKIQGCSVGENGSIHINDNEKTSSNNDEVQDGELDFGNVIHESRMPITVSFSTEEQVESTIVDWPEMNTTPDDEYNSDADLRCQRDSKVNASDYFQHLLNYKDGRFARHPTFRFFALNSWMRWTACTTGSIMIKNVPQLKHVTVSNLKEMLKKDPSLMNKIIYQSSNIRGTKPFWSKRTGELVDMVEQLGLPTLFLTLSSADLHWPDLFRILTGNLDNSQLTEKERRDLLQNNPYAVDKRVECIIDTVICTKYNVKDYWYRVEYQHRGSPHVHGILWIKGAPNVMDIKPGDDEKLKEAEDFFSSLITAVNPDPNCECQGTHPCRTLHEDVIHKSEKEKDEDLAHLLVQCQTHTKCAENYCLRTKRGGLKQCRFKFPHTLREKGRFYFDENGELQYEPARNDPLLNKFNRFLMAIWCGNFDTSPVVSKKLLLVYLSKYISKSEIRSSSLKDLFESVFAEFSDEDNVLKPIRRLYIRTCSERDYSAQEVCHILSGRKLFSAGGRKFVVLNLNENLNEEDVYEELAQRGGA</sequence>
<protein>
    <submittedName>
        <fullName evidence="4">V-type proton ATPase subunit C</fullName>
    </submittedName>
</protein>
<dbReference type="Pfam" id="PF20209">
    <property type="entry name" value="DUF6570"/>
    <property type="match status" value="1"/>
</dbReference>
<dbReference type="EMBL" id="JAHWGI010000031">
    <property type="protein sequence ID" value="KAK3908156.1"/>
    <property type="molecule type" value="Genomic_DNA"/>
</dbReference>
<gene>
    <name evidence="4" type="ORF">KUF71_018669</name>
</gene>
<feature type="domain" description="Helitron helicase-like" evidence="2">
    <location>
        <begin position="322"/>
        <end position="504"/>
    </location>
</feature>
<evidence type="ECO:0000259" key="3">
    <source>
        <dbReference type="Pfam" id="PF20209"/>
    </source>
</evidence>
<dbReference type="Pfam" id="PF14214">
    <property type="entry name" value="Helitron_like_N"/>
    <property type="match status" value="1"/>
</dbReference>
<dbReference type="InterPro" id="IPR025476">
    <property type="entry name" value="Helitron_helicase-like"/>
</dbReference>
<accession>A0AAE1GRN1</accession>
<evidence type="ECO:0000256" key="1">
    <source>
        <dbReference type="SAM" id="MobiDB-lite"/>
    </source>
</evidence>
<keyword evidence="5" id="KW-1185">Reference proteome</keyword>
<dbReference type="AlphaFoldDB" id="A0AAE1GRN1"/>
<evidence type="ECO:0000313" key="4">
    <source>
        <dbReference type="EMBL" id="KAK3908156.1"/>
    </source>
</evidence>
<organism evidence="4 5">
    <name type="scientific">Frankliniella fusca</name>
    <dbReference type="NCBI Taxonomy" id="407009"/>
    <lineage>
        <taxon>Eukaryota</taxon>
        <taxon>Metazoa</taxon>
        <taxon>Ecdysozoa</taxon>
        <taxon>Arthropoda</taxon>
        <taxon>Hexapoda</taxon>
        <taxon>Insecta</taxon>
        <taxon>Pterygota</taxon>
        <taxon>Neoptera</taxon>
        <taxon>Paraneoptera</taxon>
        <taxon>Thysanoptera</taxon>
        <taxon>Terebrantia</taxon>
        <taxon>Thripoidea</taxon>
        <taxon>Thripidae</taxon>
        <taxon>Frankliniella</taxon>
    </lineage>
</organism>
<reference evidence="4" key="1">
    <citation type="submission" date="2021-07" db="EMBL/GenBank/DDBJ databases">
        <authorList>
            <person name="Catto M.A."/>
            <person name="Jacobson A."/>
            <person name="Kennedy G."/>
            <person name="Labadie P."/>
            <person name="Hunt B.G."/>
            <person name="Srinivasan R."/>
        </authorList>
    </citation>
    <scope>NUCLEOTIDE SEQUENCE</scope>
    <source>
        <strain evidence="4">PL_HMW_Pooled</strain>
        <tissue evidence="4">Head</tissue>
    </source>
</reference>
<dbReference type="Proteomes" id="UP001219518">
    <property type="component" value="Unassembled WGS sequence"/>
</dbReference>
<evidence type="ECO:0000313" key="5">
    <source>
        <dbReference type="Proteomes" id="UP001219518"/>
    </source>
</evidence>
<evidence type="ECO:0000259" key="2">
    <source>
        <dbReference type="Pfam" id="PF14214"/>
    </source>
</evidence>